<dbReference type="GO" id="GO:0000976">
    <property type="term" value="F:transcription cis-regulatory region binding"/>
    <property type="evidence" value="ECO:0007669"/>
    <property type="project" value="TreeGrafter"/>
</dbReference>
<keyword evidence="6" id="KW-1185">Reference proteome</keyword>
<evidence type="ECO:0000313" key="6">
    <source>
        <dbReference type="Proteomes" id="UP000244223"/>
    </source>
</evidence>
<protein>
    <submittedName>
        <fullName evidence="5">AraC family transcriptional regulator</fullName>
    </submittedName>
</protein>
<keyword evidence="2" id="KW-0238">DNA-binding</keyword>
<evidence type="ECO:0000256" key="2">
    <source>
        <dbReference type="ARBA" id="ARBA00023125"/>
    </source>
</evidence>
<dbReference type="InterPro" id="IPR009057">
    <property type="entry name" value="Homeodomain-like_sf"/>
</dbReference>
<dbReference type="Pfam" id="PF12625">
    <property type="entry name" value="Arabinose_bd"/>
    <property type="match status" value="1"/>
</dbReference>
<dbReference type="OrthoDB" id="9759232at2"/>
<dbReference type="Pfam" id="PF12833">
    <property type="entry name" value="HTH_18"/>
    <property type="match status" value="1"/>
</dbReference>
<sequence>MSLLIQQRHIPAYIAMILVDWALANGFKEAQLAACLQLEDIRLLAEDDCRLAAEDYERLLVLFYEQGHQDLGLMIGARVNVSSYGILGHAMLSAPTVGEAIKYGLDYYRLTSSFMSLEALEHPEEFMIRAQLDYPLPALAQFAPEELICGFTHVARQLMGEDFSPLLVHFIGQQPSYHHALQDYLRCPIFYQQADCQFSMDNRLLSLPLKTANALTAKQLLLLCQQLLVDQQHPVLRSEDIIQKVQQALKARPNYWPSMPEVAKRLAMSERTLRRKLHAAQTDFQAQVELVRQQLAKQLLANKRVTVEQAAAVLGYSEAASFRRAFHRWMGVSPQGYRQG</sequence>
<dbReference type="PANTHER" id="PTHR47894">
    <property type="entry name" value="HTH-TYPE TRANSCRIPTIONAL REGULATOR GADX"/>
    <property type="match status" value="1"/>
</dbReference>
<evidence type="ECO:0000256" key="3">
    <source>
        <dbReference type="ARBA" id="ARBA00023163"/>
    </source>
</evidence>
<dbReference type="InterPro" id="IPR032687">
    <property type="entry name" value="AraC-type_N"/>
</dbReference>
<keyword evidence="1" id="KW-0805">Transcription regulation</keyword>
<accession>A0A2T5J1B5</accession>
<gene>
    <name evidence="5" type="ORF">C8N29_104232</name>
</gene>
<organism evidence="5 6">
    <name type="scientific">Agitococcus lubricus</name>
    <dbReference type="NCBI Taxonomy" id="1077255"/>
    <lineage>
        <taxon>Bacteria</taxon>
        <taxon>Pseudomonadati</taxon>
        <taxon>Pseudomonadota</taxon>
        <taxon>Gammaproteobacteria</taxon>
        <taxon>Moraxellales</taxon>
        <taxon>Moraxellaceae</taxon>
        <taxon>Agitococcus</taxon>
    </lineage>
</organism>
<dbReference type="InterPro" id="IPR018060">
    <property type="entry name" value="HTH_AraC"/>
</dbReference>
<dbReference type="PANTHER" id="PTHR47894:SF1">
    <property type="entry name" value="HTH-TYPE TRANSCRIPTIONAL REGULATOR VQSM"/>
    <property type="match status" value="1"/>
</dbReference>
<dbReference type="EMBL" id="QAON01000004">
    <property type="protein sequence ID" value="PTQ90187.1"/>
    <property type="molecule type" value="Genomic_DNA"/>
</dbReference>
<name>A0A2T5J1B5_9GAMM</name>
<dbReference type="SUPFAM" id="SSF46689">
    <property type="entry name" value="Homeodomain-like"/>
    <property type="match status" value="1"/>
</dbReference>
<feature type="domain" description="HTH araC/xylS-type" evidence="4">
    <location>
        <begin position="239"/>
        <end position="340"/>
    </location>
</feature>
<keyword evidence="3" id="KW-0804">Transcription</keyword>
<dbReference type="PROSITE" id="PS01124">
    <property type="entry name" value="HTH_ARAC_FAMILY_2"/>
    <property type="match status" value="1"/>
</dbReference>
<dbReference type="GO" id="GO:0003700">
    <property type="term" value="F:DNA-binding transcription factor activity"/>
    <property type="evidence" value="ECO:0007669"/>
    <property type="project" value="InterPro"/>
</dbReference>
<dbReference type="Gene3D" id="1.10.10.60">
    <property type="entry name" value="Homeodomain-like"/>
    <property type="match status" value="1"/>
</dbReference>
<dbReference type="RefSeq" id="WP_107865179.1">
    <property type="nucleotide sequence ID" value="NZ_QAON01000004.1"/>
</dbReference>
<reference evidence="5 6" key="1">
    <citation type="submission" date="2018-04" db="EMBL/GenBank/DDBJ databases">
        <title>Genomic Encyclopedia of Archaeal and Bacterial Type Strains, Phase II (KMG-II): from individual species to whole genera.</title>
        <authorList>
            <person name="Goeker M."/>
        </authorList>
    </citation>
    <scope>NUCLEOTIDE SEQUENCE [LARGE SCALE GENOMIC DNA]</scope>
    <source>
        <strain evidence="5 6">DSM 5822</strain>
    </source>
</reference>
<evidence type="ECO:0000256" key="1">
    <source>
        <dbReference type="ARBA" id="ARBA00023015"/>
    </source>
</evidence>
<evidence type="ECO:0000259" key="4">
    <source>
        <dbReference type="PROSITE" id="PS01124"/>
    </source>
</evidence>
<comment type="caution">
    <text evidence="5">The sequence shown here is derived from an EMBL/GenBank/DDBJ whole genome shotgun (WGS) entry which is preliminary data.</text>
</comment>
<evidence type="ECO:0000313" key="5">
    <source>
        <dbReference type="EMBL" id="PTQ90187.1"/>
    </source>
</evidence>
<proteinExistence type="predicted"/>
<dbReference type="SMART" id="SM00342">
    <property type="entry name" value="HTH_ARAC"/>
    <property type="match status" value="1"/>
</dbReference>
<dbReference type="Proteomes" id="UP000244223">
    <property type="component" value="Unassembled WGS sequence"/>
</dbReference>
<dbReference type="AlphaFoldDB" id="A0A2T5J1B5"/>
<dbReference type="GO" id="GO:0005829">
    <property type="term" value="C:cytosol"/>
    <property type="evidence" value="ECO:0007669"/>
    <property type="project" value="TreeGrafter"/>
</dbReference>